<proteinExistence type="predicted"/>
<dbReference type="EMBL" id="MU266394">
    <property type="protein sequence ID" value="KAH7925839.1"/>
    <property type="molecule type" value="Genomic_DNA"/>
</dbReference>
<evidence type="ECO:0000313" key="2">
    <source>
        <dbReference type="Proteomes" id="UP000790709"/>
    </source>
</evidence>
<accession>A0ACB8BJR7</accession>
<protein>
    <submittedName>
        <fullName evidence="1">DnaJ-domain-containing protein</fullName>
    </submittedName>
</protein>
<dbReference type="Proteomes" id="UP000790709">
    <property type="component" value="Unassembled WGS sequence"/>
</dbReference>
<gene>
    <name evidence="1" type="ORF">BV22DRAFT_1033544</name>
</gene>
<name>A0ACB8BJR7_9AGAM</name>
<evidence type="ECO:0000313" key="1">
    <source>
        <dbReference type="EMBL" id="KAH7925839.1"/>
    </source>
</evidence>
<comment type="caution">
    <text evidence="1">The sequence shown here is derived from an EMBL/GenBank/DDBJ whole genome shotgun (WGS) entry which is preliminary data.</text>
</comment>
<keyword evidence="2" id="KW-1185">Reference proteome</keyword>
<reference evidence="1" key="1">
    <citation type="journal article" date="2021" name="New Phytol.">
        <title>Evolutionary innovations through gain and loss of genes in the ectomycorrhizal Boletales.</title>
        <authorList>
            <person name="Wu G."/>
            <person name="Miyauchi S."/>
            <person name="Morin E."/>
            <person name="Kuo A."/>
            <person name="Drula E."/>
            <person name="Varga T."/>
            <person name="Kohler A."/>
            <person name="Feng B."/>
            <person name="Cao Y."/>
            <person name="Lipzen A."/>
            <person name="Daum C."/>
            <person name="Hundley H."/>
            <person name="Pangilinan J."/>
            <person name="Johnson J."/>
            <person name="Barry K."/>
            <person name="LaButti K."/>
            <person name="Ng V."/>
            <person name="Ahrendt S."/>
            <person name="Min B."/>
            <person name="Choi I.G."/>
            <person name="Park H."/>
            <person name="Plett J.M."/>
            <person name="Magnuson J."/>
            <person name="Spatafora J.W."/>
            <person name="Nagy L.G."/>
            <person name="Henrissat B."/>
            <person name="Grigoriev I.V."/>
            <person name="Yang Z.L."/>
            <person name="Xu J."/>
            <person name="Martin F.M."/>
        </authorList>
    </citation>
    <scope>NUCLEOTIDE SEQUENCE</scope>
    <source>
        <strain evidence="1">KUC20120723A-06</strain>
    </source>
</reference>
<sequence>MATAAERMSHYEVLGLTSEDANDDTIRAAYKKLALQWHPDRHVEGKEHAAQMFIKVNTAYHALMDGRESTHSASAEAAKSPSSAETTQGRASSEKAEAPHPPSPTNRSTPDREKKPSTSKPSSSPPTPSETQSPSSPPSETVPPSHKTSHRSSHERGSRPRRDHPPHHPPGVDSHSMHSSQKSETRSSRSRDHLRDPPKSSSHHKASSSKGPSHSSEVPGSTDSRQAPVEAGSKASPRSGAPSDIPPSSRGPRDSEGSRPSHNRPGLSHFSKPVIPPVSSRLHKLSRLGLGDEFVQRLSKGTTKGRKTSDAAHLPSHDDIPTFGSPLRPLTAPRGTSKEWLFPLPLTLDEMYHGTNYSFRVTRELLSRKKKQVDIEIDIPPGMRSGTRIVCPGTGHERKDGTIQDVVFLVEEVTDDRFSRVKDDLYMDVCVPWVDSLVDQGGDLCIEGLDGEKITFALPYPIYDKATEGQVIIKGAGMPVCEGRKTVGRGDLIVRWQVVFENTSKWQTFKKVLRIKV</sequence>
<organism evidence="1 2">
    <name type="scientific">Leucogyrophana mollusca</name>
    <dbReference type="NCBI Taxonomy" id="85980"/>
    <lineage>
        <taxon>Eukaryota</taxon>
        <taxon>Fungi</taxon>
        <taxon>Dikarya</taxon>
        <taxon>Basidiomycota</taxon>
        <taxon>Agaricomycotina</taxon>
        <taxon>Agaricomycetes</taxon>
        <taxon>Agaricomycetidae</taxon>
        <taxon>Boletales</taxon>
        <taxon>Boletales incertae sedis</taxon>
        <taxon>Leucogyrophana</taxon>
    </lineage>
</organism>